<comment type="caution">
    <text evidence="6">The sequence shown here is derived from an EMBL/GenBank/DDBJ whole genome shotgun (WGS) entry which is preliminary data.</text>
</comment>
<dbReference type="SMART" id="SM00906">
    <property type="entry name" value="Fungal_trans"/>
    <property type="match status" value="1"/>
</dbReference>
<accession>A0AAD2HVE9</accession>
<feature type="compositionally biased region" description="Basic and acidic residues" evidence="3">
    <location>
        <begin position="130"/>
        <end position="141"/>
    </location>
</feature>
<evidence type="ECO:0000313" key="6">
    <source>
        <dbReference type="EMBL" id="CAK5280892.1"/>
    </source>
</evidence>
<dbReference type="GO" id="GO:0008270">
    <property type="term" value="F:zinc ion binding"/>
    <property type="evidence" value="ECO:0007669"/>
    <property type="project" value="InterPro"/>
</dbReference>
<dbReference type="GO" id="GO:0005634">
    <property type="term" value="C:nucleus"/>
    <property type="evidence" value="ECO:0007669"/>
    <property type="project" value="UniProtKB-SubCell"/>
</dbReference>
<dbReference type="Proteomes" id="UP001295794">
    <property type="component" value="Unassembled WGS sequence"/>
</dbReference>
<dbReference type="CDD" id="cd12148">
    <property type="entry name" value="fungal_TF_MHR"/>
    <property type="match status" value="1"/>
</dbReference>
<dbReference type="GO" id="GO:0003677">
    <property type="term" value="F:DNA binding"/>
    <property type="evidence" value="ECO:0007669"/>
    <property type="project" value="InterPro"/>
</dbReference>
<name>A0AAD2HVE9_9AGAR</name>
<dbReference type="PANTHER" id="PTHR31001">
    <property type="entry name" value="UNCHARACTERIZED TRANSCRIPTIONAL REGULATORY PROTEIN"/>
    <property type="match status" value="1"/>
</dbReference>
<dbReference type="EMBL" id="CAVNYO010000096">
    <property type="protein sequence ID" value="CAK5265644.1"/>
    <property type="molecule type" value="Genomic_DNA"/>
</dbReference>
<evidence type="ECO:0000259" key="4">
    <source>
        <dbReference type="SMART" id="SM00906"/>
    </source>
</evidence>
<gene>
    <name evidence="6" type="ORF">MYCIT1_LOCUS31607</name>
    <name evidence="5" type="ORF">MYCIT1_LOCUS6790</name>
</gene>
<keyword evidence="2" id="KW-0539">Nucleus</keyword>
<dbReference type="Pfam" id="PF04082">
    <property type="entry name" value="Fungal_trans"/>
    <property type="match status" value="1"/>
</dbReference>
<evidence type="ECO:0000313" key="7">
    <source>
        <dbReference type="Proteomes" id="UP001295794"/>
    </source>
</evidence>
<sequence>MRLTECCGSAADTKELAEGVDLYVLMANSPPVRLPSRLLQVQLFEFEHLGKGNRMILANTEDLHNRIATLCARIRDLEDALRTFQESVSTHPHPLLREDLLGLKTQTPPRPNPSASPTLSCDQSSSSPRVSDEGSDARTSPEADGALVDAFGMLTIGPHGEANFLGQTARSEHLLRALSKSEAPLPIIPRRLSKRIVSLAFPDLEKMDLSLGREIYGHLPPLSEAIELCDMYVTHATYLNISLPRTELIDDVLETVYRAGAFENLHNPHNLSLLFAVFAIALVLDPVKNPWSIEARECYHLARAVLAIVSPLKETTLAAIQALLHLASYLELSDWEATGPNQGWLHVGMAVRLAYGIGLHLNSKRWKLCDSESKRRHRLFWQLFVQDTWISASLGRPPTVSVIHTDCPYPDDEVIGPDGVKEMSYLTWVSKYSLLMHDVIGASLPNKPYNAILALDRRVRDFYVPPSLRPVCGAPPPVDRGKHMIQLLCLIIKESTLLNLHRPYFTQALHDQPEDLATHRYIPSVMATYRSAWRLIRLASIWRDQGPAVSRIGCAWSPAVSAALVMCVLVIRAPSSKMTASALEELEVVSQLFQDAASNSRFAQCMNGAVMMLNHKAQAAVAKNPDIVPPQACIVTPADLDRLGGRTHLVTPTPAPPADFNDWRTEQVDPTDLSAEATSERSQMHPTSAQDMDSFDVGEPSQFYVSDVDMASAMAGTDYGLLPEFADFATTSPPLDVTWQSLVEELGF</sequence>
<evidence type="ECO:0000256" key="2">
    <source>
        <dbReference type="ARBA" id="ARBA00023242"/>
    </source>
</evidence>
<dbReference type="EMBL" id="CAVNYO010000440">
    <property type="protein sequence ID" value="CAK5280892.1"/>
    <property type="molecule type" value="Genomic_DNA"/>
</dbReference>
<protein>
    <recommendedName>
        <fullName evidence="4">Xylanolytic transcriptional activator regulatory domain-containing protein</fullName>
    </recommendedName>
</protein>
<reference evidence="6" key="1">
    <citation type="submission" date="2023-11" db="EMBL/GenBank/DDBJ databases">
        <authorList>
            <person name="De Vega J J."/>
            <person name="De Vega J J."/>
        </authorList>
    </citation>
    <scope>NUCLEOTIDE SEQUENCE</scope>
</reference>
<proteinExistence type="predicted"/>
<dbReference type="AlphaFoldDB" id="A0AAD2HVE9"/>
<organism evidence="6 7">
    <name type="scientific">Mycena citricolor</name>
    <dbReference type="NCBI Taxonomy" id="2018698"/>
    <lineage>
        <taxon>Eukaryota</taxon>
        <taxon>Fungi</taxon>
        <taxon>Dikarya</taxon>
        <taxon>Basidiomycota</taxon>
        <taxon>Agaricomycotina</taxon>
        <taxon>Agaricomycetes</taxon>
        <taxon>Agaricomycetidae</taxon>
        <taxon>Agaricales</taxon>
        <taxon>Marasmiineae</taxon>
        <taxon>Mycenaceae</taxon>
        <taxon>Mycena</taxon>
    </lineage>
</organism>
<feature type="domain" description="Xylanolytic transcriptional activator regulatory" evidence="4">
    <location>
        <begin position="343"/>
        <end position="416"/>
    </location>
</feature>
<evidence type="ECO:0000313" key="5">
    <source>
        <dbReference type="EMBL" id="CAK5265644.1"/>
    </source>
</evidence>
<feature type="region of interest" description="Disordered" evidence="3">
    <location>
        <begin position="103"/>
        <end position="142"/>
    </location>
</feature>
<feature type="compositionally biased region" description="Polar residues" evidence="3">
    <location>
        <begin position="115"/>
        <end position="129"/>
    </location>
</feature>
<evidence type="ECO:0000256" key="1">
    <source>
        <dbReference type="ARBA" id="ARBA00004123"/>
    </source>
</evidence>
<dbReference type="InterPro" id="IPR050613">
    <property type="entry name" value="Sec_Metabolite_Reg"/>
</dbReference>
<dbReference type="GO" id="GO:0006351">
    <property type="term" value="P:DNA-templated transcription"/>
    <property type="evidence" value="ECO:0007669"/>
    <property type="project" value="InterPro"/>
</dbReference>
<feature type="region of interest" description="Disordered" evidence="3">
    <location>
        <begin position="670"/>
        <end position="696"/>
    </location>
</feature>
<evidence type="ECO:0000256" key="3">
    <source>
        <dbReference type="SAM" id="MobiDB-lite"/>
    </source>
</evidence>
<dbReference type="InterPro" id="IPR007219">
    <property type="entry name" value="XnlR_reg_dom"/>
</dbReference>
<comment type="subcellular location">
    <subcellularLocation>
        <location evidence="1">Nucleus</location>
    </subcellularLocation>
</comment>
<keyword evidence="7" id="KW-1185">Reference proteome</keyword>